<feature type="transmembrane region" description="Helical" evidence="7">
    <location>
        <begin position="46"/>
        <end position="66"/>
    </location>
</feature>
<dbReference type="Pfam" id="PF00953">
    <property type="entry name" value="Glycos_transf_4"/>
    <property type="match status" value="1"/>
</dbReference>
<evidence type="ECO:0000256" key="5">
    <source>
        <dbReference type="ARBA" id="ARBA00022989"/>
    </source>
</evidence>
<feature type="transmembrane region" description="Helical" evidence="7">
    <location>
        <begin position="248"/>
        <end position="266"/>
    </location>
</feature>
<keyword evidence="5 7" id="KW-1133">Transmembrane helix</keyword>
<reference evidence="9" key="1">
    <citation type="submission" date="2017-09" db="EMBL/GenBank/DDBJ databases">
        <title>Depth-based differentiation of microbial function through sediment-hosted aquifers and enrichment of novel symbionts in the deep terrestrial subsurface.</title>
        <authorList>
            <person name="Probst A.J."/>
            <person name="Ladd B."/>
            <person name="Jarett J.K."/>
            <person name="Geller-Mcgrath D.E."/>
            <person name="Sieber C.M.K."/>
            <person name="Emerson J.B."/>
            <person name="Anantharaman K."/>
            <person name="Thomas B.C."/>
            <person name="Malmstrom R."/>
            <person name="Stieglmeier M."/>
            <person name="Klingl A."/>
            <person name="Woyke T."/>
            <person name="Ryan C.M."/>
            <person name="Banfield J.F."/>
        </authorList>
    </citation>
    <scope>NUCLEOTIDE SEQUENCE [LARGE SCALE GENOMIC DNA]</scope>
</reference>
<dbReference type="GO" id="GO:0071555">
    <property type="term" value="P:cell wall organization"/>
    <property type="evidence" value="ECO:0007669"/>
    <property type="project" value="TreeGrafter"/>
</dbReference>
<evidence type="ECO:0000256" key="3">
    <source>
        <dbReference type="ARBA" id="ARBA00022679"/>
    </source>
</evidence>
<keyword evidence="6 7" id="KW-0472">Membrane</keyword>
<comment type="caution">
    <text evidence="8">The sequence shown here is derived from an EMBL/GenBank/DDBJ whole genome shotgun (WGS) entry which is preliminary data.</text>
</comment>
<evidence type="ECO:0000313" key="8">
    <source>
        <dbReference type="EMBL" id="PIS05143.1"/>
    </source>
</evidence>
<comment type="subcellular location">
    <subcellularLocation>
        <location evidence="1">Cell membrane</location>
        <topology evidence="1">Multi-pass membrane protein</topology>
    </subcellularLocation>
</comment>
<feature type="transmembrane region" description="Helical" evidence="7">
    <location>
        <begin position="138"/>
        <end position="159"/>
    </location>
</feature>
<evidence type="ECO:0000256" key="4">
    <source>
        <dbReference type="ARBA" id="ARBA00022692"/>
    </source>
</evidence>
<feature type="transmembrane region" description="Helical" evidence="7">
    <location>
        <begin position="171"/>
        <end position="191"/>
    </location>
</feature>
<name>A0A2H0W1B1_9BACT</name>
<feature type="transmembrane region" description="Helical" evidence="7">
    <location>
        <begin position="299"/>
        <end position="316"/>
    </location>
</feature>
<evidence type="ECO:0000256" key="1">
    <source>
        <dbReference type="ARBA" id="ARBA00004651"/>
    </source>
</evidence>
<accession>A0A2H0W1B1</accession>
<dbReference type="GO" id="GO:0005886">
    <property type="term" value="C:plasma membrane"/>
    <property type="evidence" value="ECO:0007669"/>
    <property type="project" value="UniProtKB-SubCell"/>
</dbReference>
<dbReference type="CDD" id="cd06853">
    <property type="entry name" value="GT_WecA_like"/>
    <property type="match status" value="1"/>
</dbReference>
<feature type="transmembrane region" description="Helical" evidence="7">
    <location>
        <begin position="222"/>
        <end position="242"/>
    </location>
</feature>
<dbReference type="AlphaFoldDB" id="A0A2H0W1B1"/>
<dbReference type="PANTHER" id="PTHR22926:SF3">
    <property type="entry name" value="UNDECAPRENYL-PHOSPHATE ALPHA-N-ACETYLGLUCOSAMINYL 1-PHOSPHATE TRANSFERASE"/>
    <property type="match status" value="1"/>
</dbReference>
<evidence type="ECO:0000313" key="9">
    <source>
        <dbReference type="Proteomes" id="UP000230935"/>
    </source>
</evidence>
<feature type="transmembrane region" description="Helical" evidence="7">
    <location>
        <begin position="6"/>
        <end position="25"/>
    </location>
</feature>
<protein>
    <recommendedName>
        <fullName evidence="10">Undecaprenyl-phosphate alpha-N-acetylglucosaminyl 1-phosphate transferase</fullName>
    </recommendedName>
</protein>
<dbReference type="Proteomes" id="UP000230935">
    <property type="component" value="Unassembled WGS sequence"/>
</dbReference>
<dbReference type="InterPro" id="IPR000715">
    <property type="entry name" value="Glycosyl_transferase_4"/>
</dbReference>
<dbReference type="PANTHER" id="PTHR22926">
    <property type="entry name" value="PHOSPHO-N-ACETYLMURAMOYL-PENTAPEPTIDE-TRANSFERASE"/>
    <property type="match status" value="1"/>
</dbReference>
<evidence type="ECO:0000256" key="6">
    <source>
        <dbReference type="ARBA" id="ARBA00023136"/>
    </source>
</evidence>
<dbReference type="GO" id="GO:0044038">
    <property type="term" value="P:cell wall macromolecule biosynthetic process"/>
    <property type="evidence" value="ECO:0007669"/>
    <property type="project" value="TreeGrafter"/>
</dbReference>
<feature type="transmembrane region" description="Helical" evidence="7">
    <location>
        <begin position="322"/>
        <end position="340"/>
    </location>
</feature>
<keyword evidence="4 7" id="KW-0812">Transmembrane</keyword>
<sequence length="348" mass="38022">MLQSQFIIPFTCALIFCSALTPAVIKLARLLNIQDAPAVSRKIHSYPVPLMGGLAIYLAYVLALWLSFKLGYFEGTKIIWPHVTAMLIGGGVLMLGGVLDDKFNLKPIQQIFFPVIAVLIVIFSGLSIEYLTNPTGGIIDLAQTPLLSLGLTFIWLLAMTYTTKILDGLDGLVGGITVIAAMIIFAVSLKWDSQPSATSVLTLILAGSALGFLIFNWHPAKIFLGEGGSVVTGFFIGVLSIISGAKIATTLLIMTIPIIDVAWVVYQRLKDRAHPLKTGDRRHLHFRLLNIGFTHRQSVVFLLVISALFGITGLFLNTVGKIAVLAILSLLTVLFLWFVLKKYEKKVR</sequence>
<feature type="transmembrane region" description="Helical" evidence="7">
    <location>
        <begin position="78"/>
        <end position="99"/>
    </location>
</feature>
<proteinExistence type="predicted"/>
<evidence type="ECO:0000256" key="2">
    <source>
        <dbReference type="ARBA" id="ARBA00022475"/>
    </source>
</evidence>
<feature type="transmembrane region" description="Helical" evidence="7">
    <location>
        <begin position="197"/>
        <end position="215"/>
    </location>
</feature>
<evidence type="ECO:0008006" key="10">
    <source>
        <dbReference type="Google" id="ProtNLM"/>
    </source>
</evidence>
<dbReference type="EMBL" id="PEZZ01000019">
    <property type="protein sequence ID" value="PIS05143.1"/>
    <property type="molecule type" value="Genomic_DNA"/>
</dbReference>
<gene>
    <name evidence="8" type="ORF">COT81_02710</name>
</gene>
<organism evidence="8 9">
    <name type="scientific">Candidatus Buchananbacteria bacterium CG10_big_fil_rev_8_21_14_0_10_42_9</name>
    <dbReference type="NCBI Taxonomy" id="1974526"/>
    <lineage>
        <taxon>Bacteria</taxon>
        <taxon>Candidatus Buchananiibacteriota</taxon>
    </lineage>
</organism>
<dbReference type="GO" id="GO:0009103">
    <property type="term" value="P:lipopolysaccharide biosynthetic process"/>
    <property type="evidence" value="ECO:0007669"/>
    <property type="project" value="TreeGrafter"/>
</dbReference>
<keyword evidence="3" id="KW-0808">Transferase</keyword>
<keyword evidence="2" id="KW-1003">Cell membrane</keyword>
<dbReference type="GO" id="GO:0016780">
    <property type="term" value="F:phosphotransferase activity, for other substituted phosphate groups"/>
    <property type="evidence" value="ECO:0007669"/>
    <property type="project" value="InterPro"/>
</dbReference>
<evidence type="ECO:0000256" key="7">
    <source>
        <dbReference type="SAM" id="Phobius"/>
    </source>
</evidence>
<feature type="transmembrane region" description="Helical" evidence="7">
    <location>
        <begin position="111"/>
        <end position="132"/>
    </location>
</feature>